<dbReference type="Pfam" id="PF03349">
    <property type="entry name" value="Toluene_X"/>
    <property type="match status" value="1"/>
</dbReference>
<dbReference type="EMBL" id="CP000148">
    <property type="protein sequence ID" value="ABB31769.1"/>
    <property type="molecule type" value="Genomic_DNA"/>
</dbReference>
<sequence length="453" mass="48227">MKYKIVTPYTLAMVAIIVSTTLRVSYATDVFRLEGFGPVSRGMGGAATAFDVGAAGMMTNPATLSLMGAGSEIHVGLDVVVTDISAKNKATGENASSDSHSNNRGPYAAPEAGFVYRAAPLTLGFGAFAQGGLGTEYGRNTFLSRASGNLDTGLDNSSRLLVLNVPFAITYDINEKLTIGAAIDAMWEGLNLELLLPAEDVGALIQGGRVTGSLLPVLGGLPDLRGAHFSMTKNQPIASGIDAWGFGARIGGVYKLSKDTIIGAAYTMESRMADMEGNATMTAVDGSAGQIPLKGKIKLGGLQMPAQLDIGVSHQINEHWLVVADISRVFWKNAVKDLKVHFVTDNGEDIHISLPQNYKDQMIYSLGVAYRTGHWTLRCGGRIASQAMRSDTVIAVIPAIPTKHASAGFSYDFSAANTVDFAYSHAFEESFDNANTRLVHSQNNFSIAYTHRF</sequence>
<evidence type="ECO:0000256" key="2">
    <source>
        <dbReference type="ARBA" id="ARBA00008163"/>
    </source>
</evidence>
<dbReference type="PANTHER" id="PTHR35093:SF8">
    <property type="entry name" value="OUTER MEMBRANE PROTEIN NMB0088-RELATED"/>
    <property type="match status" value="1"/>
</dbReference>
<proteinExistence type="inferred from homology"/>
<organism evidence="8 9">
    <name type="scientific">Geobacter metallireducens (strain ATCC 53774 / DSM 7210 / GS-15)</name>
    <dbReference type="NCBI Taxonomy" id="269799"/>
    <lineage>
        <taxon>Bacteria</taxon>
        <taxon>Pseudomonadati</taxon>
        <taxon>Thermodesulfobacteriota</taxon>
        <taxon>Desulfuromonadia</taxon>
        <taxon>Geobacterales</taxon>
        <taxon>Geobacteraceae</taxon>
        <taxon>Geobacter</taxon>
    </lineage>
</organism>
<dbReference type="eggNOG" id="COG2067">
    <property type="taxonomic scope" value="Bacteria"/>
</dbReference>
<keyword evidence="5" id="KW-0732">Signal</keyword>
<protein>
    <submittedName>
        <fullName evidence="8">Aromatic hydrocarbon degradation outer membrane protein</fullName>
    </submittedName>
</protein>
<dbReference type="AlphaFoldDB" id="Q39VF5"/>
<keyword evidence="3" id="KW-1134">Transmembrane beta strand</keyword>
<evidence type="ECO:0000313" key="9">
    <source>
        <dbReference type="Proteomes" id="UP000007073"/>
    </source>
</evidence>
<dbReference type="Proteomes" id="UP000007073">
    <property type="component" value="Chromosome"/>
</dbReference>
<dbReference type="GO" id="GO:0009279">
    <property type="term" value="C:cell outer membrane"/>
    <property type="evidence" value="ECO:0007669"/>
    <property type="project" value="UniProtKB-SubCell"/>
</dbReference>
<reference evidence="8 9" key="1">
    <citation type="submission" date="2005-10" db="EMBL/GenBank/DDBJ databases">
        <title>Complete sequence of Geobacter metallireducens GS-15.</title>
        <authorList>
            <consortium name="US DOE Joint Genome Institute"/>
            <person name="Copeland A."/>
            <person name="Lucas S."/>
            <person name="Lapidus A."/>
            <person name="Barry K."/>
            <person name="Detter J.C."/>
            <person name="Glavina T."/>
            <person name="Hammon N."/>
            <person name="Israni S."/>
            <person name="Pitluck S."/>
            <person name="Di Bartolo G."/>
            <person name="Chain P."/>
            <person name="Schmutz J."/>
            <person name="Larimer F."/>
            <person name="Land M."/>
            <person name="Kyrpides N."/>
            <person name="Ivanova N."/>
            <person name="Richardson P."/>
        </authorList>
    </citation>
    <scope>NUCLEOTIDE SEQUENCE [LARGE SCALE GENOMIC DNA]</scope>
    <source>
        <strain evidence="9">ATCC 53774 / DSM 7210 / GS-15</strain>
    </source>
</reference>
<dbReference type="Gene3D" id="2.40.160.60">
    <property type="entry name" value="Outer membrane protein transport protein (OMPP1/FadL/TodX)"/>
    <property type="match status" value="1"/>
</dbReference>
<keyword evidence="6" id="KW-0472">Membrane</keyword>
<name>Q39VF5_GEOMG</name>
<keyword evidence="7" id="KW-0998">Cell outer membrane</keyword>
<evidence type="ECO:0000256" key="7">
    <source>
        <dbReference type="ARBA" id="ARBA00023237"/>
    </source>
</evidence>
<dbReference type="PANTHER" id="PTHR35093">
    <property type="entry name" value="OUTER MEMBRANE PROTEIN NMB0088-RELATED"/>
    <property type="match status" value="1"/>
</dbReference>
<comment type="subcellular location">
    <subcellularLocation>
        <location evidence="1">Cell outer membrane</location>
        <topology evidence="1">Multi-pass membrane protein</topology>
    </subcellularLocation>
</comment>
<accession>Q39VF5</accession>
<dbReference type="SUPFAM" id="SSF56935">
    <property type="entry name" value="Porins"/>
    <property type="match status" value="1"/>
</dbReference>
<dbReference type="HOGENOM" id="CLU_035981_1_1_7"/>
<evidence type="ECO:0000256" key="3">
    <source>
        <dbReference type="ARBA" id="ARBA00022452"/>
    </source>
</evidence>
<keyword evidence="4" id="KW-0812">Transmembrane</keyword>
<keyword evidence="9" id="KW-1185">Reference proteome</keyword>
<dbReference type="InterPro" id="IPR005017">
    <property type="entry name" value="OMPP1/FadL/TodX"/>
</dbReference>
<evidence type="ECO:0000256" key="1">
    <source>
        <dbReference type="ARBA" id="ARBA00004571"/>
    </source>
</evidence>
<dbReference type="GO" id="GO:0015483">
    <property type="term" value="F:long-chain fatty acid transporting porin activity"/>
    <property type="evidence" value="ECO:0007669"/>
    <property type="project" value="TreeGrafter"/>
</dbReference>
<evidence type="ECO:0000313" key="8">
    <source>
        <dbReference type="EMBL" id="ABB31769.1"/>
    </source>
</evidence>
<comment type="similarity">
    <text evidence="2">Belongs to the OmpP1/FadL family.</text>
</comment>
<dbReference type="KEGG" id="gme:Gmet_1535"/>
<gene>
    <name evidence="8" type="ordered locus">Gmet_1535</name>
</gene>
<evidence type="ECO:0000256" key="5">
    <source>
        <dbReference type="ARBA" id="ARBA00022729"/>
    </source>
</evidence>
<evidence type="ECO:0000256" key="6">
    <source>
        <dbReference type="ARBA" id="ARBA00023136"/>
    </source>
</evidence>
<dbReference type="RefSeq" id="WP_004511531.1">
    <property type="nucleotide sequence ID" value="NC_007517.1"/>
</dbReference>
<dbReference type="STRING" id="269799.Gmet_1535"/>
<reference evidence="8 9" key="2">
    <citation type="journal article" date="2009" name="BMC Microbiol.">
        <title>The genome sequence of Geobacter metallireducens: features of metabolism, physiology and regulation common and dissimilar to Geobacter sulfurreducens.</title>
        <authorList>
            <person name="Aklujkar M."/>
            <person name="Krushkal J."/>
            <person name="DiBartolo G."/>
            <person name="Lapidus A."/>
            <person name="Land M.L."/>
            <person name="Lovley D.R."/>
        </authorList>
    </citation>
    <scope>NUCLEOTIDE SEQUENCE [LARGE SCALE GENOMIC DNA]</scope>
    <source>
        <strain evidence="9">ATCC 53774 / DSM 7210 / GS-15</strain>
    </source>
</reference>
<evidence type="ECO:0000256" key="4">
    <source>
        <dbReference type="ARBA" id="ARBA00022692"/>
    </source>
</evidence>